<keyword evidence="1" id="KW-0812">Transmembrane</keyword>
<keyword evidence="3" id="KW-1185">Reference proteome</keyword>
<feature type="transmembrane region" description="Helical" evidence="1">
    <location>
        <begin position="36"/>
        <end position="57"/>
    </location>
</feature>
<evidence type="ECO:0000313" key="3">
    <source>
        <dbReference type="Proteomes" id="UP001499959"/>
    </source>
</evidence>
<name>A0ABP9C5H5_9GAMM</name>
<gene>
    <name evidence="2" type="ORF">GCM10023307_33880</name>
</gene>
<keyword evidence="1" id="KW-1133">Transmembrane helix</keyword>
<dbReference type="EMBL" id="BAABJE010000018">
    <property type="protein sequence ID" value="GAA4804366.1"/>
    <property type="molecule type" value="Genomic_DNA"/>
</dbReference>
<organism evidence="2 3">
    <name type="scientific">Lysobacter hankyongensis</name>
    <dbReference type="NCBI Taxonomy" id="1176535"/>
    <lineage>
        <taxon>Bacteria</taxon>
        <taxon>Pseudomonadati</taxon>
        <taxon>Pseudomonadota</taxon>
        <taxon>Gammaproteobacteria</taxon>
        <taxon>Lysobacterales</taxon>
        <taxon>Lysobacteraceae</taxon>
        <taxon>Lysobacter</taxon>
    </lineage>
</organism>
<sequence length="99" mass="11156">MRRVLILIVLALFGALTAAALRQHGYWGIIEPHFKTFGAGQVFADLVIALTLVMMWLWRDARSRGRNPWPWLVATLLLGSFGPLVYLLTRGRRKPDAAV</sequence>
<evidence type="ECO:0000256" key="1">
    <source>
        <dbReference type="SAM" id="Phobius"/>
    </source>
</evidence>
<evidence type="ECO:0000313" key="2">
    <source>
        <dbReference type="EMBL" id="GAA4804366.1"/>
    </source>
</evidence>
<keyword evidence="1" id="KW-0472">Membrane</keyword>
<accession>A0ABP9C5H5</accession>
<dbReference type="Proteomes" id="UP001499959">
    <property type="component" value="Unassembled WGS sequence"/>
</dbReference>
<protein>
    <recommendedName>
        <fullName evidence="4">DUF2834 domain-containing protein</fullName>
    </recommendedName>
</protein>
<reference evidence="3" key="1">
    <citation type="journal article" date="2019" name="Int. J. Syst. Evol. Microbiol.">
        <title>The Global Catalogue of Microorganisms (GCM) 10K type strain sequencing project: providing services to taxonomists for standard genome sequencing and annotation.</title>
        <authorList>
            <consortium name="The Broad Institute Genomics Platform"/>
            <consortium name="The Broad Institute Genome Sequencing Center for Infectious Disease"/>
            <person name="Wu L."/>
            <person name="Ma J."/>
        </authorList>
    </citation>
    <scope>NUCLEOTIDE SEQUENCE [LARGE SCALE GENOMIC DNA]</scope>
    <source>
        <strain evidence="3">JCM 18204</strain>
    </source>
</reference>
<comment type="caution">
    <text evidence="2">The sequence shown here is derived from an EMBL/GenBank/DDBJ whole genome shotgun (WGS) entry which is preliminary data.</text>
</comment>
<feature type="transmembrane region" description="Helical" evidence="1">
    <location>
        <begin position="69"/>
        <end position="89"/>
    </location>
</feature>
<dbReference type="RefSeq" id="WP_345304542.1">
    <property type="nucleotide sequence ID" value="NZ_BAABJE010000018.1"/>
</dbReference>
<proteinExistence type="predicted"/>
<evidence type="ECO:0008006" key="4">
    <source>
        <dbReference type="Google" id="ProtNLM"/>
    </source>
</evidence>